<dbReference type="InterPro" id="IPR000782">
    <property type="entry name" value="FAS1_domain"/>
</dbReference>
<comment type="caution">
    <text evidence="4">The sequence shown here is derived from an EMBL/GenBank/DDBJ whole genome shotgun (WGS) entry which is preliminary data.</text>
</comment>
<dbReference type="InterPro" id="IPR040200">
    <property type="entry name" value="Mug57-like"/>
</dbReference>
<dbReference type="Proteomes" id="UP000253664">
    <property type="component" value="Unassembled WGS sequence"/>
</dbReference>
<dbReference type="OrthoDB" id="5551751at2759"/>
<organism evidence="4 5">
    <name type="scientific">Ophiocordyceps polyrhachis-furcata BCC 54312</name>
    <dbReference type="NCBI Taxonomy" id="1330021"/>
    <lineage>
        <taxon>Eukaryota</taxon>
        <taxon>Fungi</taxon>
        <taxon>Dikarya</taxon>
        <taxon>Ascomycota</taxon>
        <taxon>Pezizomycotina</taxon>
        <taxon>Sordariomycetes</taxon>
        <taxon>Hypocreomycetidae</taxon>
        <taxon>Hypocreales</taxon>
        <taxon>Ophiocordycipitaceae</taxon>
        <taxon>Ophiocordyceps</taxon>
    </lineage>
</organism>
<dbReference type="AlphaFoldDB" id="A0A367LF71"/>
<dbReference type="STRING" id="1330021.A0A367LF71"/>
<dbReference type="SUPFAM" id="SSF82153">
    <property type="entry name" value="FAS1 domain"/>
    <property type="match status" value="1"/>
</dbReference>
<accession>A0A367LF71</accession>
<feature type="region of interest" description="Disordered" evidence="2">
    <location>
        <begin position="1"/>
        <end position="26"/>
    </location>
</feature>
<dbReference type="PROSITE" id="PS50213">
    <property type="entry name" value="FAS1"/>
    <property type="match status" value="1"/>
</dbReference>
<keyword evidence="5" id="KW-1185">Reference proteome</keyword>
<evidence type="ECO:0000256" key="2">
    <source>
        <dbReference type="SAM" id="MobiDB-lite"/>
    </source>
</evidence>
<proteinExistence type="predicted"/>
<evidence type="ECO:0000313" key="5">
    <source>
        <dbReference type="Proteomes" id="UP000253664"/>
    </source>
</evidence>
<gene>
    <name evidence="4" type="ORF">L249_0690</name>
</gene>
<reference evidence="4 5" key="1">
    <citation type="journal article" date="2015" name="BMC Genomics">
        <title>Insights from the genome of Ophiocordyceps polyrhachis-furcata to pathogenicity and host specificity in insect fungi.</title>
        <authorList>
            <person name="Wichadakul D."/>
            <person name="Kobmoo N."/>
            <person name="Ingsriswang S."/>
            <person name="Tangphatsornruang S."/>
            <person name="Chantasingh D."/>
            <person name="Luangsa-ard J.J."/>
            <person name="Eurwilaichitr L."/>
        </authorList>
    </citation>
    <scope>NUCLEOTIDE SEQUENCE [LARGE SCALE GENOMIC DNA]</scope>
    <source>
        <strain evidence="4 5">BCC 54312</strain>
    </source>
</reference>
<dbReference type="InterPro" id="IPR036378">
    <property type="entry name" value="FAS1_dom_sf"/>
</dbReference>
<keyword evidence="1" id="KW-0732">Signal</keyword>
<name>A0A367LF71_9HYPO</name>
<evidence type="ECO:0000313" key="4">
    <source>
        <dbReference type="EMBL" id="RCI13057.1"/>
    </source>
</evidence>
<dbReference type="PANTHER" id="PTHR28156:SF1">
    <property type="entry name" value="FAS1 DOMAIN-CONTAINING PROTEIN YDR262W"/>
    <property type="match status" value="1"/>
</dbReference>
<evidence type="ECO:0000259" key="3">
    <source>
        <dbReference type="PROSITE" id="PS50213"/>
    </source>
</evidence>
<dbReference type="Gene3D" id="2.30.180.10">
    <property type="entry name" value="FAS1 domain"/>
    <property type="match status" value="1"/>
</dbReference>
<evidence type="ECO:0000256" key="1">
    <source>
        <dbReference type="ARBA" id="ARBA00022729"/>
    </source>
</evidence>
<sequence>MSPPAAPASSDPAPDPDPKPAPLADLVNSNRSLTTFSSLIRLQSSTSSILASESEATTVLAPLNSALDSLPRKPWEDAADYESLGSTAYEGEQGRQRAHRNLARFVDAHLVPQSPWAQNTRVRSRAGRELWWQLGPDGSSRLIMPDRVQVDRVAARASNGEIWLLKGILGLSE</sequence>
<dbReference type="PANTHER" id="PTHR28156">
    <property type="entry name" value="FAS1 DOMAIN-CONTAINING PROTEIN YDR262W"/>
    <property type="match status" value="1"/>
</dbReference>
<protein>
    <recommendedName>
        <fullName evidence="3">FAS1 domain-containing protein</fullName>
    </recommendedName>
</protein>
<dbReference type="EMBL" id="LKCN02000007">
    <property type="protein sequence ID" value="RCI13057.1"/>
    <property type="molecule type" value="Genomic_DNA"/>
</dbReference>
<feature type="domain" description="FAS1" evidence="3">
    <location>
        <begin position="20"/>
        <end position="169"/>
    </location>
</feature>